<keyword evidence="2" id="KW-1185">Reference proteome</keyword>
<dbReference type="EMBL" id="JWZT01003476">
    <property type="protein sequence ID" value="KII66716.1"/>
    <property type="molecule type" value="Genomic_DNA"/>
</dbReference>
<accession>A0A0C2MHZ7</accession>
<comment type="caution">
    <text evidence="1">The sequence shown here is derived from an EMBL/GenBank/DDBJ whole genome shotgun (WGS) entry which is preliminary data.</text>
</comment>
<name>A0A0C2MHZ7_THEKT</name>
<organism evidence="1 2">
    <name type="scientific">Thelohanellus kitauei</name>
    <name type="common">Myxosporean</name>
    <dbReference type="NCBI Taxonomy" id="669202"/>
    <lineage>
        <taxon>Eukaryota</taxon>
        <taxon>Metazoa</taxon>
        <taxon>Cnidaria</taxon>
        <taxon>Myxozoa</taxon>
        <taxon>Myxosporea</taxon>
        <taxon>Bivalvulida</taxon>
        <taxon>Platysporina</taxon>
        <taxon>Myxobolidae</taxon>
        <taxon>Thelohanellus</taxon>
    </lineage>
</organism>
<reference evidence="1 2" key="1">
    <citation type="journal article" date="2014" name="Genome Biol. Evol.">
        <title>The genome of the myxosporean Thelohanellus kitauei shows adaptations to nutrient acquisition within its fish host.</title>
        <authorList>
            <person name="Yang Y."/>
            <person name="Xiong J."/>
            <person name="Zhou Z."/>
            <person name="Huo F."/>
            <person name="Miao W."/>
            <person name="Ran C."/>
            <person name="Liu Y."/>
            <person name="Zhang J."/>
            <person name="Feng J."/>
            <person name="Wang M."/>
            <person name="Wang M."/>
            <person name="Wang L."/>
            <person name="Yao B."/>
        </authorList>
    </citation>
    <scope>NUCLEOTIDE SEQUENCE [LARGE SCALE GENOMIC DNA]</scope>
    <source>
        <strain evidence="1">Wuqing</strain>
    </source>
</reference>
<dbReference type="Proteomes" id="UP000031668">
    <property type="component" value="Unassembled WGS sequence"/>
</dbReference>
<gene>
    <name evidence="1" type="ORF">RF11_12949</name>
</gene>
<dbReference type="AlphaFoldDB" id="A0A0C2MHZ7"/>
<protein>
    <submittedName>
        <fullName evidence="1">Uncharacterized protein</fullName>
    </submittedName>
</protein>
<evidence type="ECO:0000313" key="1">
    <source>
        <dbReference type="EMBL" id="KII66716.1"/>
    </source>
</evidence>
<sequence length="122" mass="14074">MANLYNTIDINDVGMLILLFKMLNYLRLLDDIQFDKSHFYDVISEIFLQQISMNELSLFMVDVSNIWGGILNGSRGIIKIKSIHTLAMNATLFSIELSYKLEILTPTSYKIQMTKIKSRNSM</sequence>
<proteinExistence type="predicted"/>
<evidence type="ECO:0000313" key="2">
    <source>
        <dbReference type="Proteomes" id="UP000031668"/>
    </source>
</evidence>